<proteinExistence type="predicted"/>
<protein>
    <submittedName>
        <fullName evidence="3">Uncharacterized protein</fullName>
    </submittedName>
</protein>
<sequence length="137" mass="13919">MERSARRLAALVPALLCAIWSLILTPAAAAPDPTAPRAAHAAPLSAPRTVPVPASAPAHHLAPPEPHLAPAAVVGLPAAVEHSVRFPAVPAAPAAAPLDLSLPLRGLLAGDPRRERAPPGGPHVPRDPRGPPSTRHS</sequence>
<feature type="chain" id="PRO_5043674571" evidence="2">
    <location>
        <begin position="30"/>
        <end position="137"/>
    </location>
</feature>
<feature type="region of interest" description="Disordered" evidence="1">
    <location>
        <begin position="31"/>
        <end position="67"/>
    </location>
</feature>
<keyword evidence="2" id="KW-0732">Signal</keyword>
<gene>
    <name evidence="4" type="ORF">CP977_02775</name>
    <name evidence="3" type="ORF">GCM10010497_20270</name>
</gene>
<reference evidence="3 6" key="1">
    <citation type="journal article" date="2014" name="Int. J. Syst. Evol. Microbiol.">
        <title>Complete genome sequence of Corynebacterium casei LMG S-19264T (=DSM 44701T), isolated from a smear-ripened cheese.</title>
        <authorList>
            <consortium name="US DOE Joint Genome Institute (JGI-PGF)"/>
            <person name="Walter F."/>
            <person name="Albersmeier A."/>
            <person name="Kalinowski J."/>
            <person name="Ruckert C."/>
        </authorList>
    </citation>
    <scope>NUCLEOTIDE SEQUENCE [LARGE SCALE GENOMIC DNA]</scope>
    <source>
        <strain evidence="3 6">JCM 4205</strain>
    </source>
</reference>
<dbReference type="RefSeq" id="WP_109186338.1">
    <property type="nucleotide sequence ID" value="NZ_BMSJ01000003.1"/>
</dbReference>
<organism evidence="3 6">
    <name type="scientific">Streptomyces cinereoruber</name>
    <dbReference type="NCBI Taxonomy" id="67260"/>
    <lineage>
        <taxon>Bacteria</taxon>
        <taxon>Bacillati</taxon>
        <taxon>Actinomycetota</taxon>
        <taxon>Actinomycetes</taxon>
        <taxon>Kitasatosporales</taxon>
        <taxon>Streptomycetaceae</taxon>
        <taxon>Streptomyces</taxon>
    </lineage>
</organism>
<dbReference type="EMBL" id="BMSJ01000003">
    <property type="protein sequence ID" value="GGR18207.1"/>
    <property type="molecule type" value="Genomic_DNA"/>
</dbReference>
<evidence type="ECO:0000313" key="5">
    <source>
        <dbReference type="Proteomes" id="UP000326029"/>
    </source>
</evidence>
<evidence type="ECO:0000313" key="6">
    <source>
        <dbReference type="Proteomes" id="UP000642014"/>
    </source>
</evidence>
<dbReference type="GeneID" id="95452692"/>
<feature type="signal peptide" evidence="2">
    <location>
        <begin position="1"/>
        <end position="29"/>
    </location>
</feature>
<dbReference type="Proteomes" id="UP000326029">
    <property type="component" value="Chromosome"/>
</dbReference>
<evidence type="ECO:0000256" key="2">
    <source>
        <dbReference type="SAM" id="SignalP"/>
    </source>
</evidence>
<name>A0AAV4KI92_9ACTN</name>
<evidence type="ECO:0000313" key="3">
    <source>
        <dbReference type="EMBL" id="GGR18207.1"/>
    </source>
</evidence>
<dbReference type="EMBL" id="CP023693">
    <property type="protein sequence ID" value="QEV31225.1"/>
    <property type="molecule type" value="Genomic_DNA"/>
</dbReference>
<feature type="compositionally biased region" description="Low complexity" evidence="1">
    <location>
        <begin position="31"/>
        <end position="61"/>
    </location>
</feature>
<reference evidence="3" key="3">
    <citation type="submission" date="2023-08" db="EMBL/GenBank/DDBJ databases">
        <authorList>
            <person name="Sun Q."/>
            <person name="Ohkuma M."/>
        </authorList>
    </citation>
    <scope>NUCLEOTIDE SEQUENCE</scope>
    <source>
        <strain evidence="3">JCM 4205</strain>
    </source>
</reference>
<dbReference type="Proteomes" id="UP000642014">
    <property type="component" value="Unassembled WGS sequence"/>
</dbReference>
<accession>A0AAV4KI92</accession>
<evidence type="ECO:0000256" key="1">
    <source>
        <dbReference type="SAM" id="MobiDB-lite"/>
    </source>
</evidence>
<dbReference type="AlphaFoldDB" id="A0AAV4KI92"/>
<feature type="region of interest" description="Disordered" evidence="1">
    <location>
        <begin position="107"/>
        <end position="137"/>
    </location>
</feature>
<keyword evidence="5" id="KW-1185">Reference proteome</keyword>
<reference evidence="4 5" key="2">
    <citation type="submission" date="2017-09" db="EMBL/GenBank/DDBJ databases">
        <authorList>
            <person name="Lee N."/>
            <person name="Cho B.-K."/>
        </authorList>
    </citation>
    <scope>NUCLEOTIDE SEQUENCE [LARGE SCALE GENOMIC DNA]</scope>
    <source>
        <strain evidence="4 5">ATCC 19740</strain>
    </source>
</reference>
<evidence type="ECO:0000313" key="4">
    <source>
        <dbReference type="EMBL" id="QEV31225.1"/>
    </source>
</evidence>